<reference evidence="1" key="2">
    <citation type="submission" date="2023-06" db="EMBL/GenBank/DDBJ databases">
        <authorList>
            <consortium name="Lawrence Berkeley National Laboratory"/>
            <person name="Haridas S."/>
            <person name="Hensen N."/>
            <person name="Bonometti L."/>
            <person name="Westerberg I."/>
            <person name="Brannstrom I.O."/>
            <person name="Guillou S."/>
            <person name="Cros-Aarteil S."/>
            <person name="Calhoun S."/>
            <person name="Kuo A."/>
            <person name="Mondo S."/>
            <person name="Pangilinan J."/>
            <person name="Riley R."/>
            <person name="Labutti K."/>
            <person name="Andreopoulos B."/>
            <person name="Lipzen A."/>
            <person name="Chen C."/>
            <person name="Yanf M."/>
            <person name="Daum C."/>
            <person name="Ng V."/>
            <person name="Clum A."/>
            <person name="Steindorff A."/>
            <person name="Ohm R."/>
            <person name="Martin F."/>
            <person name="Silar P."/>
            <person name="Natvig D."/>
            <person name="Lalanne C."/>
            <person name="Gautier V."/>
            <person name="Ament-Velasquez S.L."/>
            <person name="Kruys A."/>
            <person name="Hutchinson M.I."/>
            <person name="Powell A.J."/>
            <person name="Barry K."/>
            <person name="Miller A.N."/>
            <person name="Grigoriev I.V."/>
            <person name="Debuchy R."/>
            <person name="Gladieux P."/>
            <person name="Thoren M.H."/>
            <person name="Johannesson H."/>
        </authorList>
    </citation>
    <scope>NUCLEOTIDE SEQUENCE</scope>
    <source>
        <strain evidence="1">CBS 314.62</strain>
    </source>
</reference>
<name>A0AAE0XGZ6_9PEZI</name>
<evidence type="ECO:0000313" key="1">
    <source>
        <dbReference type="EMBL" id="KAK3693283.1"/>
    </source>
</evidence>
<evidence type="ECO:0000313" key="2">
    <source>
        <dbReference type="Proteomes" id="UP001270362"/>
    </source>
</evidence>
<keyword evidence="2" id="KW-1185">Reference proteome</keyword>
<sequence>MVRRLMTKAHRALNASSSPTPVTSSYSTPLSSAYSSTYASEAEAECDPDDDVNQIAISALTLGESPNEPEAVIVKKKPAARKTPFRFLDLPSELRIKVYEFYFAEAPSVVDLEPDNYKRIHKDLRLLRSCRTIYYEASHTFYSSRTFRLFPCHAGRFSKTKKPLLARLNTRQRSWITSLELRLGPGWNKPPRSWIVNPSLGLADCTNVQTLSVFVECDPSDGVFNGFRRADGFYEGFSRNLLNDVLVDMPFVSNVQFDAWTSVKKSGGMMRSLLEAAVTQGRNVRWGPERGWTDMDAKEKIVDSAHTTTATHYGQAGMSTVVVA</sequence>
<comment type="caution">
    <text evidence="1">The sequence shown here is derived from an EMBL/GenBank/DDBJ whole genome shotgun (WGS) entry which is preliminary data.</text>
</comment>
<accession>A0AAE0XGZ6</accession>
<dbReference type="InterPro" id="IPR038883">
    <property type="entry name" value="AN11006-like"/>
</dbReference>
<dbReference type="EMBL" id="JAULSO010000001">
    <property type="protein sequence ID" value="KAK3693283.1"/>
    <property type="molecule type" value="Genomic_DNA"/>
</dbReference>
<dbReference type="PANTHER" id="PTHR42085">
    <property type="entry name" value="F-BOX DOMAIN-CONTAINING PROTEIN"/>
    <property type="match status" value="1"/>
</dbReference>
<dbReference type="Proteomes" id="UP001270362">
    <property type="component" value="Unassembled WGS sequence"/>
</dbReference>
<organism evidence="1 2">
    <name type="scientific">Podospora appendiculata</name>
    <dbReference type="NCBI Taxonomy" id="314037"/>
    <lineage>
        <taxon>Eukaryota</taxon>
        <taxon>Fungi</taxon>
        <taxon>Dikarya</taxon>
        <taxon>Ascomycota</taxon>
        <taxon>Pezizomycotina</taxon>
        <taxon>Sordariomycetes</taxon>
        <taxon>Sordariomycetidae</taxon>
        <taxon>Sordariales</taxon>
        <taxon>Podosporaceae</taxon>
        <taxon>Podospora</taxon>
    </lineage>
</organism>
<dbReference type="PANTHER" id="PTHR42085:SF2">
    <property type="entry name" value="F-BOX DOMAIN-CONTAINING PROTEIN"/>
    <property type="match status" value="1"/>
</dbReference>
<proteinExistence type="predicted"/>
<evidence type="ECO:0008006" key="3">
    <source>
        <dbReference type="Google" id="ProtNLM"/>
    </source>
</evidence>
<reference evidence="1" key="1">
    <citation type="journal article" date="2023" name="Mol. Phylogenet. Evol.">
        <title>Genome-scale phylogeny and comparative genomics of the fungal order Sordariales.</title>
        <authorList>
            <person name="Hensen N."/>
            <person name="Bonometti L."/>
            <person name="Westerberg I."/>
            <person name="Brannstrom I.O."/>
            <person name="Guillou S."/>
            <person name="Cros-Aarteil S."/>
            <person name="Calhoun S."/>
            <person name="Haridas S."/>
            <person name="Kuo A."/>
            <person name="Mondo S."/>
            <person name="Pangilinan J."/>
            <person name="Riley R."/>
            <person name="LaButti K."/>
            <person name="Andreopoulos B."/>
            <person name="Lipzen A."/>
            <person name="Chen C."/>
            <person name="Yan M."/>
            <person name="Daum C."/>
            <person name="Ng V."/>
            <person name="Clum A."/>
            <person name="Steindorff A."/>
            <person name="Ohm R.A."/>
            <person name="Martin F."/>
            <person name="Silar P."/>
            <person name="Natvig D.O."/>
            <person name="Lalanne C."/>
            <person name="Gautier V."/>
            <person name="Ament-Velasquez S.L."/>
            <person name="Kruys A."/>
            <person name="Hutchinson M.I."/>
            <person name="Powell A.J."/>
            <person name="Barry K."/>
            <person name="Miller A.N."/>
            <person name="Grigoriev I.V."/>
            <person name="Debuchy R."/>
            <person name="Gladieux P."/>
            <person name="Hiltunen Thoren M."/>
            <person name="Johannesson H."/>
        </authorList>
    </citation>
    <scope>NUCLEOTIDE SEQUENCE</scope>
    <source>
        <strain evidence="1">CBS 314.62</strain>
    </source>
</reference>
<protein>
    <recommendedName>
        <fullName evidence="3">F-box domain-containing protein</fullName>
    </recommendedName>
</protein>
<dbReference type="AlphaFoldDB" id="A0AAE0XGZ6"/>
<gene>
    <name evidence="1" type="ORF">B0T22DRAFT_37176</name>
</gene>